<accession>A0A2K2U6L1</accession>
<dbReference type="GO" id="GO:0042907">
    <property type="term" value="F:xanthine transmembrane transporter activity"/>
    <property type="evidence" value="ECO:0007669"/>
    <property type="project" value="TreeGrafter"/>
</dbReference>
<dbReference type="EMBL" id="PPEL01000014">
    <property type="protein sequence ID" value="PNV65872.1"/>
    <property type="molecule type" value="Genomic_DNA"/>
</dbReference>
<reference evidence="8 9" key="1">
    <citation type="journal article" date="2018" name="Int. J. Syst. Evol. Microbiol.">
        <title>Rubneribacter badeniensis gen. nov., sp. nov. and Enteroscipio rubneri gen. nov., sp. nov., new members of the Eggerthellaceae isolated from human faeces.</title>
        <authorList>
            <person name="Danylec N."/>
            <person name="Gobl A."/>
            <person name="Stoll D.A."/>
            <person name="Hetzer B."/>
            <person name="Kulling S.E."/>
            <person name="Huch M."/>
        </authorList>
    </citation>
    <scope>NUCLEOTIDE SEQUENCE [LARGE SCALE GENOMIC DNA]</scope>
    <source>
        <strain evidence="8 9">ResAG-85</strain>
    </source>
</reference>
<feature type="transmembrane region" description="Helical" evidence="7">
    <location>
        <begin position="334"/>
        <end position="355"/>
    </location>
</feature>
<dbReference type="PANTHER" id="PTHR42810">
    <property type="entry name" value="PURINE PERMEASE C1399.01C-RELATED"/>
    <property type="match status" value="1"/>
</dbReference>
<feature type="transmembrane region" description="Helical" evidence="7">
    <location>
        <begin position="305"/>
        <end position="327"/>
    </location>
</feature>
<name>A0A2K2U6L1_9ACTN</name>
<dbReference type="GO" id="GO:0005886">
    <property type="term" value="C:plasma membrane"/>
    <property type="evidence" value="ECO:0007669"/>
    <property type="project" value="UniProtKB-ARBA"/>
</dbReference>
<feature type="transmembrane region" description="Helical" evidence="7">
    <location>
        <begin position="20"/>
        <end position="41"/>
    </location>
</feature>
<feature type="transmembrane region" description="Helical" evidence="7">
    <location>
        <begin position="47"/>
        <end position="63"/>
    </location>
</feature>
<organism evidence="8 9">
    <name type="scientific">Rubneribacter badeniensis</name>
    <dbReference type="NCBI Taxonomy" id="2070688"/>
    <lineage>
        <taxon>Bacteria</taxon>
        <taxon>Bacillati</taxon>
        <taxon>Actinomycetota</taxon>
        <taxon>Coriobacteriia</taxon>
        <taxon>Eggerthellales</taxon>
        <taxon>Eggerthellaceae</taxon>
        <taxon>Rubneribacter</taxon>
    </lineage>
</organism>
<evidence type="ECO:0000256" key="4">
    <source>
        <dbReference type="ARBA" id="ARBA00022692"/>
    </source>
</evidence>
<dbReference type="RefSeq" id="WP_103262715.1">
    <property type="nucleotide sequence ID" value="NZ_PPEL01000014.1"/>
</dbReference>
<comment type="subcellular location">
    <subcellularLocation>
        <location evidence="1">Membrane</location>
        <topology evidence="1">Multi-pass membrane protein</topology>
    </subcellularLocation>
</comment>
<evidence type="ECO:0000256" key="6">
    <source>
        <dbReference type="ARBA" id="ARBA00023136"/>
    </source>
</evidence>
<evidence type="ECO:0000313" key="8">
    <source>
        <dbReference type="EMBL" id="PNV65872.1"/>
    </source>
</evidence>
<dbReference type="InterPro" id="IPR006042">
    <property type="entry name" value="Xan_ur_permease"/>
</dbReference>
<keyword evidence="6 7" id="KW-0472">Membrane</keyword>
<feature type="transmembrane region" description="Helical" evidence="7">
    <location>
        <begin position="367"/>
        <end position="385"/>
    </location>
</feature>
<comment type="caution">
    <text evidence="8">The sequence shown here is derived from an EMBL/GenBank/DDBJ whole genome shotgun (WGS) entry which is preliminary data.</text>
</comment>
<feature type="transmembrane region" description="Helical" evidence="7">
    <location>
        <begin position="229"/>
        <end position="251"/>
    </location>
</feature>
<dbReference type="InterPro" id="IPR006043">
    <property type="entry name" value="NCS2"/>
</dbReference>
<evidence type="ECO:0000256" key="1">
    <source>
        <dbReference type="ARBA" id="ARBA00004141"/>
    </source>
</evidence>
<evidence type="ECO:0000256" key="3">
    <source>
        <dbReference type="ARBA" id="ARBA00022448"/>
    </source>
</evidence>
<dbReference type="NCBIfam" id="TIGR00801">
    <property type="entry name" value="ncs2"/>
    <property type="match status" value="1"/>
</dbReference>
<dbReference type="Pfam" id="PF00860">
    <property type="entry name" value="Xan_ur_permease"/>
    <property type="match status" value="1"/>
</dbReference>
<feature type="transmembrane region" description="Helical" evidence="7">
    <location>
        <begin position="97"/>
        <end position="115"/>
    </location>
</feature>
<sequence>MQPKQDVIGVSDKLSLGKAIPLSLQHLMAFVGGGAILPAVLMGLDPALAIMCTGLGTIIYLICTKNKIPSYFGVSFSFITPMAVITAVSGIQAALCGIVAVGVVFAIVAGIVKLVGTKWIDVVLPPAVSGCIIVVIGVGLSATAVDMVLNNGTGEFDGLGCLVAFVTFLAAVAFSSFCKGFLKTIPILLAIIVGYVVAFACGMIDFSPVSEAAWIGLPNITLPVFDLNAILVIGPIAFVVIVEHIGHLLVVSNITGENYNDKLAASLLGNGLGTAVSGFLGGPALTSIAENIGIMGVSRVYSTRVFWYTAGFALVLGGFCPKLAMLINTIPTCVLGGVSLMLFGLIAGNGLSLLVDSKVDFSKNRNLMIAAGSLIPGIGMMTMGVSIPLGSFNLPGLLLASILAVVFNLVLPKEDEAGDAAGETAGEAVRKVAGKVADRAASETTR</sequence>
<feature type="transmembrane region" description="Helical" evidence="7">
    <location>
        <begin position="156"/>
        <end position="175"/>
    </location>
</feature>
<dbReference type="Proteomes" id="UP000236488">
    <property type="component" value="Unassembled WGS sequence"/>
</dbReference>
<evidence type="ECO:0000256" key="7">
    <source>
        <dbReference type="SAM" id="Phobius"/>
    </source>
</evidence>
<feature type="transmembrane region" description="Helical" evidence="7">
    <location>
        <begin position="122"/>
        <end position="144"/>
    </location>
</feature>
<feature type="transmembrane region" description="Helical" evidence="7">
    <location>
        <begin position="70"/>
        <end position="91"/>
    </location>
</feature>
<proteinExistence type="inferred from homology"/>
<evidence type="ECO:0000256" key="5">
    <source>
        <dbReference type="ARBA" id="ARBA00022989"/>
    </source>
</evidence>
<keyword evidence="4 7" id="KW-0812">Transmembrane</keyword>
<protein>
    <submittedName>
        <fullName evidence="8">Uracil permease</fullName>
    </submittedName>
</protein>
<dbReference type="PANTHER" id="PTHR42810:SF2">
    <property type="entry name" value="PURINE PERMEASE C1399.01C-RELATED"/>
    <property type="match status" value="1"/>
</dbReference>
<evidence type="ECO:0000313" key="9">
    <source>
        <dbReference type="Proteomes" id="UP000236488"/>
    </source>
</evidence>
<comment type="similarity">
    <text evidence="2">Belongs to the nucleobase:cation symporter-2 (NCS2) (TC 2.A.40) family.</text>
</comment>
<evidence type="ECO:0000256" key="2">
    <source>
        <dbReference type="ARBA" id="ARBA00008821"/>
    </source>
</evidence>
<feature type="transmembrane region" description="Helical" evidence="7">
    <location>
        <begin position="187"/>
        <end position="209"/>
    </location>
</feature>
<keyword evidence="3" id="KW-0813">Transport</keyword>
<gene>
    <name evidence="8" type="ORF">C2L80_04190</name>
</gene>
<dbReference type="AlphaFoldDB" id="A0A2K2U6L1"/>
<keyword evidence="5 7" id="KW-1133">Transmembrane helix</keyword>
<keyword evidence="9" id="KW-1185">Reference proteome</keyword>
<feature type="transmembrane region" description="Helical" evidence="7">
    <location>
        <begin position="392"/>
        <end position="411"/>
    </location>
</feature>